<name>A0A1B6NVA0_9ZZZZ</name>
<feature type="non-terminal residue" evidence="1">
    <location>
        <position position="1"/>
    </location>
</feature>
<comment type="caution">
    <text evidence="1">The sequence shown here is derived from an EMBL/GenBank/DDBJ whole genome shotgun (WGS) entry which is preliminary data.</text>
</comment>
<dbReference type="EMBL" id="AYSL01000637">
    <property type="protein sequence ID" value="KTF07293.1"/>
    <property type="molecule type" value="Genomic_DNA"/>
</dbReference>
<sequence>GLISSYSHIIDWEQQRRRLMA</sequence>
<proteinExistence type="predicted"/>
<protein>
    <submittedName>
        <fullName evidence="1">Uncharacterized protein</fullName>
    </submittedName>
</protein>
<evidence type="ECO:0000313" key="1">
    <source>
        <dbReference type="EMBL" id="KTF07293.1"/>
    </source>
</evidence>
<dbReference type="AlphaFoldDB" id="A0A1B6NVA0"/>
<reference evidence="1" key="1">
    <citation type="submission" date="2013-11" db="EMBL/GenBank/DDBJ databases">
        <title>Microbial diversity, functional groups and degradation webs in Northern and Southern Mediterranean and Red Sea marine crude oil polluted sites.</title>
        <authorList>
            <person name="Daffonchio D."/>
            <person name="Mapelli F."/>
            <person name="Ferrer M."/>
            <person name="Richter M."/>
            <person name="Cherif A."/>
            <person name="Malkawi H.I."/>
            <person name="Yakimov M.M."/>
            <person name="Abdel-Fattah Y.R."/>
            <person name="Blaghen M."/>
            <person name="Golyshin P.N."/>
            <person name="Kalogerakis N."/>
            <person name="Boon N."/>
            <person name="Magagnini M."/>
            <person name="Fava F."/>
        </authorList>
    </citation>
    <scope>NUCLEOTIDE SEQUENCE</scope>
</reference>
<accession>A0A1B6NVA0</accession>
<gene>
    <name evidence="1" type="ORF">MGSAQ_001206</name>
</gene>
<organism evidence="1">
    <name type="scientific">marine sediment metagenome</name>
    <dbReference type="NCBI Taxonomy" id="412755"/>
    <lineage>
        <taxon>unclassified sequences</taxon>
        <taxon>metagenomes</taxon>
        <taxon>ecological metagenomes</taxon>
    </lineage>
</organism>